<sequence length="450" mass="50285">MTFGQRDNTLVFFHRNHGNFENCTISGIDAFPNWFTEAAVRYDYVLLCFLINMYLFLGVAIVCDEYCVPCVERLCYKLGMSYDVAGATFLAMATSAPEFFVNLYATFLTEGDMGIGTIVGSSTFNSLAITAFCGFAAGVGFSLDWWPLSRDLLWNTLNILLLALFMYDGHILWYEAFALFLCFLANTANLTMDAAIQSKIRDRNKPCPCICYVPRGAVQDFEVMLDPENSGENAYNFSHWPVDSSVWAKCIWSLSFPLELLMFLTIPNVRRDCARTCYLLGLVMSVVWISILTYLISWMLTVVGYYLQIPDSIMGITFLAIGTSIPEAISSVIVAKKGYGSMAVSNAVGSNNFNISFCLGFPWLLKTLFSTQNSNMNAIIINSASIFHSTLILVASCVILYCSFLLTRFQLGLRVAVICMLSYLAYIVLAVALEMYVFSDENLPHCPHKP</sequence>
<keyword evidence="11" id="KW-0630">Potassium</keyword>
<evidence type="ECO:0000256" key="10">
    <source>
        <dbReference type="ARBA" id="ARBA00022847"/>
    </source>
</evidence>
<evidence type="ECO:0000256" key="2">
    <source>
        <dbReference type="ARBA" id="ARBA00005364"/>
    </source>
</evidence>
<dbReference type="InterPro" id="IPR044880">
    <property type="entry name" value="NCX_ion-bd_dom_sf"/>
</dbReference>
<dbReference type="GO" id="GO:0005886">
    <property type="term" value="C:plasma membrane"/>
    <property type="evidence" value="ECO:0007669"/>
    <property type="project" value="TreeGrafter"/>
</dbReference>
<feature type="transmembrane region" description="Helical" evidence="17">
    <location>
        <begin position="347"/>
        <end position="365"/>
    </location>
</feature>
<dbReference type="EnsemblMetazoa" id="SCAU007477-RA">
    <property type="protein sequence ID" value="SCAU007477-PA"/>
    <property type="gene ID" value="SCAU007477"/>
</dbReference>
<evidence type="ECO:0000256" key="14">
    <source>
        <dbReference type="ARBA" id="ARBA00023065"/>
    </source>
</evidence>
<keyword evidence="16" id="KW-0739">Sodium transport</keyword>
<keyword evidence="3" id="KW-0813">Transport</keyword>
<dbReference type="Proteomes" id="UP000095300">
    <property type="component" value="Unassembled WGS sequence"/>
</dbReference>
<dbReference type="OrthoDB" id="2127281at2759"/>
<comment type="subcellular location">
    <subcellularLocation>
        <location evidence="1">Membrane</location>
        <topology evidence="1">Multi-pass membrane protein</topology>
    </subcellularLocation>
</comment>
<evidence type="ECO:0000256" key="17">
    <source>
        <dbReference type="SAM" id="Phobius"/>
    </source>
</evidence>
<keyword evidence="7 17" id="KW-0812">Transmembrane</keyword>
<keyword evidence="15 17" id="KW-0472">Membrane</keyword>
<evidence type="ECO:0000256" key="8">
    <source>
        <dbReference type="ARBA" id="ARBA00022729"/>
    </source>
</evidence>
<feature type="domain" description="Sodium/calcium exchanger membrane region" evidence="18">
    <location>
        <begin position="53"/>
        <end position="188"/>
    </location>
</feature>
<keyword evidence="12 17" id="KW-1133">Transmembrane helix</keyword>
<dbReference type="GO" id="GO:0008273">
    <property type="term" value="F:calcium, potassium:sodium antiporter activity"/>
    <property type="evidence" value="ECO:0007669"/>
    <property type="project" value="TreeGrafter"/>
</dbReference>
<keyword evidence="13" id="KW-0915">Sodium</keyword>
<keyword evidence="9" id="KW-0106">Calcium</keyword>
<evidence type="ECO:0000256" key="3">
    <source>
        <dbReference type="ARBA" id="ARBA00022448"/>
    </source>
</evidence>
<keyword evidence="5" id="KW-0633">Potassium transport</keyword>
<dbReference type="KEGG" id="scac:106091477"/>
<feature type="transmembrane region" description="Helical" evidence="17">
    <location>
        <begin position="127"/>
        <end position="146"/>
    </location>
</feature>
<dbReference type="Gene3D" id="1.20.1420.30">
    <property type="entry name" value="NCX, central ion-binding region"/>
    <property type="match status" value="2"/>
</dbReference>
<evidence type="ECO:0000256" key="7">
    <source>
        <dbReference type="ARBA" id="ARBA00022692"/>
    </source>
</evidence>
<feature type="transmembrane region" description="Helical" evidence="17">
    <location>
        <begin position="413"/>
        <end position="433"/>
    </location>
</feature>
<keyword evidence="6" id="KW-0109">Calcium transport</keyword>
<dbReference type="InterPro" id="IPR004481">
    <property type="entry name" value="K/Na/Ca-exchanger"/>
</dbReference>
<reference evidence="19" key="1">
    <citation type="submission" date="2020-05" db="UniProtKB">
        <authorList>
            <consortium name="EnsemblMetazoa"/>
        </authorList>
    </citation>
    <scope>IDENTIFICATION</scope>
    <source>
        <strain evidence="19">USDA</strain>
    </source>
</reference>
<evidence type="ECO:0000256" key="1">
    <source>
        <dbReference type="ARBA" id="ARBA00004141"/>
    </source>
</evidence>
<dbReference type="AlphaFoldDB" id="A0A1I8PF49"/>
<dbReference type="FunFam" id="1.20.1420.30:FF:000009">
    <property type="entry name" value="sodium/potassium/calcium exchanger 5 isoform X2"/>
    <property type="match status" value="1"/>
</dbReference>
<gene>
    <name evidence="19" type="primary">106091477</name>
</gene>
<dbReference type="InterPro" id="IPR004837">
    <property type="entry name" value="NaCa_Exmemb"/>
</dbReference>
<evidence type="ECO:0000256" key="4">
    <source>
        <dbReference type="ARBA" id="ARBA00022449"/>
    </source>
</evidence>
<evidence type="ECO:0000256" key="11">
    <source>
        <dbReference type="ARBA" id="ARBA00022958"/>
    </source>
</evidence>
<feature type="transmembrane region" description="Helical" evidence="17">
    <location>
        <begin position="313"/>
        <end position="335"/>
    </location>
</feature>
<evidence type="ECO:0000256" key="12">
    <source>
        <dbReference type="ARBA" id="ARBA00022989"/>
    </source>
</evidence>
<evidence type="ECO:0000256" key="5">
    <source>
        <dbReference type="ARBA" id="ARBA00022538"/>
    </source>
</evidence>
<keyword evidence="20" id="KW-1185">Reference proteome</keyword>
<evidence type="ECO:0000313" key="19">
    <source>
        <dbReference type="EnsemblMetazoa" id="SCAU007477-PA"/>
    </source>
</evidence>
<evidence type="ECO:0000256" key="9">
    <source>
        <dbReference type="ARBA" id="ARBA00022837"/>
    </source>
</evidence>
<accession>A0A1I8PF49</accession>
<feature type="transmembrane region" description="Helical" evidence="17">
    <location>
        <begin position="84"/>
        <end position="107"/>
    </location>
</feature>
<evidence type="ECO:0000313" key="20">
    <source>
        <dbReference type="Proteomes" id="UP000095300"/>
    </source>
</evidence>
<dbReference type="Pfam" id="PF01699">
    <property type="entry name" value="Na_Ca_ex"/>
    <property type="match status" value="2"/>
</dbReference>
<dbReference type="GO" id="GO:0006874">
    <property type="term" value="P:intracellular calcium ion homeostasis"/>
    <property type="evidence" value="ECO:0007669"/>
    <property type="project" value="TreeGrafter"/>
</dbReference>
<dbReference type="PRINTS" id="PR01259">
    <property type="entry name" value="NACAEXCHNGR"/>
</dbReference>
<dbReference type="PANTHER" id="PTHR10846:SF73">
    <property type="entry name" value="SODIUM_CALCIUM EXCHANGER MEMBRANE REGION DOMAIN-CONTAINING PROTEIN"/>
    <property type="match status" value="1"/>
</dbReference>
<evidence type="ECO:0000259" key="18">
    <source>
        <dbReference type="Pfam" id="PF01699"/>
    </source>
</evidence>
<keyword evidence="8" id="KW-0732">Signal</keyword>
<keyword evidence="10" id="KW-0769">Symport</keyword>
<evidence type="ECO:0000256" key="13">
    <source>
        <dbReference type="ARBA" id="ARBA00023053"/>
    </source>
</evidence>
<dbReference type="STRING" id="35570.A0A1I8PF49"/>
<dbReference type="GO" id="GO:0015293">
    <property type="term" value="F:symporter activity"/>
    <property type="evidence" value="ECO:0007669"/>
    <property type="project" value="UniProtKB-KW"/>
</dbReference>
<proteinExistence type="inferred from homology"/>
<feature type="transmembrane region" description="Helical" evidence="17">
    <location>
        <begin position="278"/>
        <end position="307"/>
    </location>
</feature>
<dbReference type="VEuPathDB" id="VectorBase:SCAU007477"/>
<protein>
    <recommendedName>
        <fullName evidence="18">Sodium/calcium exchanger membrane region domain-containing protein</fullName>
    </recommendedName>
</protein>
<evidence type="ECO:0000256" key="15">
    <source>
        <dbReference type="ARBA" id="ARBA00023136"/>
    </source>
</evidence>
<comment type="similarity">
    <text evidence="2">Belongs to the Ca(2+):cation antiporter (CaCA) (TC 2.A.19) family. SLC24A subfamily.</text>
</comment>
<dbReference type="PANTHER" id="PTHR10846">
    <property type="entry name" value="SODIUM/POTASSIUM/CALCIUM EXCHANGER"/>
    <property type="match status" value="1"/>
</dbReference>
<evidence type="ECO:0000256" key="6">
    <source>
        <dbReference type="ARBA" id="ARBA00022568"/>
    </source>
</evidence>
<feature type="transmembrane region" description="Helical" evidence="17">
    <location>
        <begin position="385"/>
        <end position="406"/>
    </location>
</feature>
<feature type="domain" description="Sodium/calcium exchanger membrane region" evidence="18">
    <location>
        <begin position="279"/>
        <end position="430"/>
    </location>
</feature>
<dbReference type="GO" id="GO:0005262">
    <property type="term" value="F:calcium channel activity"/>
    <property type="evidence" value="ECO:0007669"/>
    <property type="project" value="TreeGrafter"/>
</dbReference>
<dbReference type="NCBIfam" id="TIGR00367">
    <property type="entry name" value="calcium/sodium antiporter"/>
    <property type="match status" value="1"/>
</dbReference>
<dbReference type="InterPro" id="IPR004836">
    <property type="entry name" value="Na_Ca_Ex"/>
</dbReference>
<organism evidence="19 20">
    <name type="scientific">Stomoxys calcitrans</name>
    <name type="common">Stable fly</name>
    <name type="synonym">Conops calcitrans</name>
    <dbReference type="NCBI Taxonomy" id="35570"/>
    <lineage>
        <taxon>Eukaryota</taxon>
        <taxon>Metazoa</taxon>
        <taxon>Ecdysozoa</taxon>
        <taxon>Arthropoda</taxon>
        <taxon>Hexapoda</taxon>
        <taxon>Insecta</taxon>
        <taxon>Pterygota</taxon>
        <taxon>Neoptera</taxon>
        <taxon>Endopterygota</taxon>
        <taxon>Diptera</taxon>
        <taxon>Brachycera</taxon>
        <taxon>Muscomorpha</taxon>
        <taxon>Muscoidea</taxon>
        <taxon>Muscidae</taxon>
        <taxon>Stomoxys</taxon>
    </lineage>
</organism>
<name>A0A1I8PF49_STOCA</name>
<keyword evidence="14" id="KW-0406">Ion transport</keyword>
<feature type="transmembrane region" description="Helical" evidence="17">
    <location>
        <begin position="44"/>
        <end position="63"/>
    </location>
</feature>
<evidence type="ECO:0000256" key="16">
    <source>
        <dbReference type="ARBA" id="ARBA00023201"/>
    </source>
</evidence>
<keyword evidence="4" id="KW-0050">Antiport</keyword>